<organism evidence="3 4">
    <name type="scientific">Phaseolus coccineus</name>
    <name type="common">Scarlet runner bean</name>
    <name type="synonym">Phaseolus multiflorus</name>
    <dbReference type="NCBI Taxonomy" id="3886"/>
    <lineage>
        <taxon>Eukaryota</taxon>
        <taxon>Viridiplantae</taxon>
        <taxon>Streptophyta</taxon>
        <taxon>Embryophyta</taxon>
        <taxon>Tracheophyta</taxon>
        <taxon>Spermatophyta</taxon>
        <taxon>Magnoliopsida</taxon>
        <taxon>eudicotyledons</taxon>
        <taxon>Gunneridae</taxon>
        <taxon>Pentapetalae</taxon>
        <taxon>rosids</taxon>
        <taxon>fabids</taxon>
        <taxon>Fabales</taxon>
        <taxon>Fabaceae</taxon>
        <taxon>Papilionoideae</taxon>
        <taxon>50 kb inversion clade</taxon>
        <taxon>NPAAA clade</taxon>
        <taxon>indigoferoid/millettioid clade</taxon>
        <taxon>Phaseoleae</taxon>
        <taxon>Phaseolus</taxon>
    </lineage>
</organism>
<comment type="caution">
    <text evidence="3">The sequence shown here is derived from an EMBL/GenBank/DDBJ whole genome shotgun (WGS) entry which is preliminary data.</text>
</comment>
<dbReference type="Proteomes" id="UP001374584">
    <property type="component" value="Unassembled WGS sequence"/>
</dbReference>
<reference evidence="3 4" key="1">
    <citation type="submission" date="2024-01" db="EMBL/GenBank/DDBJ databases">
        <title>The genomes of 5 underutilized Papilionoideae crops provide insights into root nodulation and disease resistanc.</title>
        <authorList>
            <person name="Jiang F."/>
        </authorList>
    </citation>
    <scope>NUCLEOTIDE SEQUENCE [LARGE SCALE GENOMIC DNA]</scope>
    <source>
        <strain evidence="3">JINMINGXINNONG_FW02</strain>
        <tissue evidence="3">Leaves</tissue>
    </source>
</reference>
<keyword evidence="4" id="KW-1185">Reference proteome</keyword>
<keyword evidence="2" id="KW-0732">Signal</keyword>
<dbReference type="EMBL" id="JAYMYR010000011">
    <property type="protein sequence ID" value="KAK7333354.1"/>
    <property type="molecule type" value="Genomic_DNA"/>
</dbReference>
<sequence length="147" mass="15954">MFSTKFLVVLITLCLYLSNYAFKASGDDVTPNVNTPTPCLTCSKCEYPCQQEPPPPLAYAAPPPPPPPYGYSIYGTPPPPKEKNPSNCPPPPPPPGVVCCTPAPPYTFAPPNPYTPVPYGEGQRSDSMLLQVLVPLMMLFSSFIFLF</sequence>
<accession>A0AAN9LFM4</accession>
<feature type="region of interest" description="Disordered" evidence="1">
    <location>
        <begin position="71"/>
        <end position="90"/>
    </location>
</feature>
<feature type="signal peptide" evidence="2">
    <location>
        <begin position="1"/>
        <end position="26"/>
    </location>
</feature>
<proteinExistence type="predicted"/>
<evidence type="ECO:0000256" key="1">
    <source>
        <dbReference type="SAM" id="MobiDB-lite"/>
    </source>
</evidence>
<dbReference type="AlphaFoldDB" id="A0AAN9LFM4"/>
<evidence type="ECO:0000313" key="3">
    <source>
        <dbReference type="EMBL" id="KAK7333354.1"/>
    </source>
</evidence>
<evidence type="ECO:0000313" key="4">
    <source>
        <dbReference type="Proteomes" id="UP001374584"/>
    </source>
</evidence>
<feature type="chain" id="PRO_5043029648" evidence="2">
    <location>
        <begin position="27"/>
        <end position="147"/>
    </location>
</feature>
<gene>
    <name evidence="3" type="ORF">VNO80_30122</name>
</gene>
<protein>
    <submittedName>
        <fullName evidence="3">Uncharacterized protein</fullName>
    </submittedName>
</protein>
<evidence type="ECO:0000256" key="2">
    <source>
        <dbReference type="SAM" id="SignalP"/>
    </source>
</evidence>
<name>A0AAN9LFM4_PHACN</name>